<reference evidence="1" key="1">
    <citation type="submission" date="2015-12" db="EMBL/GenBank/DDBJ databases">
        <title>Gene expression during late stages of embryo sac development: a critical building block for successful pollen-pistil interactions.</title>
        <authorList>
            <person name="Liu Y."/>
            <person name="Joly V."/>
            <person name="Sabar M."/>
            <person name="Matton D.P."/>
        </authorList>
    </citation>
    <scope>NUCLEOTIDE SEQUENCE</scope>
</reference>
<protein>
    <submittedName>
        <fullName evidence="1">Putative ovule protein</fullName>
    </submittedName>
</protein>
<dbReference type="EMBL" id="GEDG01035138">
    <property type="protein sequence ID" value="JAP09376.1"/>
    <property type="molecule type" value="Transcribed_RNA"/>
</dbReference>
<sequence length="123" mass="13973">MLRGVFSYLHIPKGEVCREGTLSSSHGTLTFFCLLDSAFNIVLNSIQRSLDVQFPCIGCNLHLLDAFLIQHLTSSIKSSLVLVGERFNMRYIEISHYFNPALPLTKTYSWTLVPLWILPELLT</sequence>
<organism evidence="1">
    <name type="scientific">Solanum chacoense</name>
    <name type="common">Chaco potato</name>
    <dbReference type="NCBI Taxonomy" id="4108"/>
    <lineage>
        <taxon>Eukaryota</taxon>
        <taxon>Viridiplantae</taxon>
        <taxon>Streptophyta</taxon>
        <taxon>Embryophyta</taxon>
        <taxon>Tracheophyta</taxon>
        <taxon>Spermatophyta</taxon>
        <taxon>Magnoliopsida</taxon>
        <taxon>eudicotyledons</taxon>
        <taxon>Gunneridae</taxon>
        <taxon>Pentapetalae</taxon>
        <taxon>asterids</taxon>
        <taxon>lamiids</taxon>
        <taxon>Solanales</taxon>
        <taxon>Solanaceae</taxon>
        <taxon>Solanoideae</taxon>
        <taxon>Solaneae</taxon>
        <taxon>Solanum</taxon>
    </lineage>
</organism>
<evidence type="ECO:0000313" key="1">
    <source>
        <dbReference type="EMBL" id="JAP09376.1"/>
    </source>
</evidence>
<proteinExistence type="predicted"/>
<accession>A0A0V0GQ02</accession>
<dbReference type="AlphaFoldDB" id="A0A0V0GQ02"/>
<name>A0A0V0GQ02_SOLCH</name>